<dbReference type="eggNOG" id="COG2227">
    <property type="taxonomic scope" value="Bacteria"/>
</dbReference>
<feature type="domain" description="Methyltransferase type 11" evidence="1">
    <location>
        <begin position="94"/>
        <end position="131"/>
    </location>
</feature>
<dbReference type="InterPro" id="IPR013216">
    <property type="entry name" value="Methyltransf_11"/>
</dbReference>
<dbReference type="Proteomes" id="UP000001023">
    <property type="component" value="Chromosome"/>
</dbReference>
<dbReference type="HOGENOM" id="CLU_107553_0_0_5"/>
<dbReference type="EMBL" id="CP000031">
    <property type="protein sequence ID" value="AAV95486.1"/>
    <property type="molecule type" value="Genomic_DNA"/>
</dbReference>
<dbReference type="InterPro" id="IPR029063">
    <property type="entry name" value="SAM-dependent_MTases_sf"/>
</dbReference>
<evidence type="ECO:0000313" key="3">
    <source>
        <dbReference type="Proteomes" id="UP000001023"/>
    </source>
</evidence>
<sequence>MRVVLQMAPPIASGRGGQGLITCPGHKERRVASLNRIAMARSSRRMIKDLGPEGLEVAEISGKWGQQFPFRSYRRFIYPEYDICAGPYCDAAGEIEQFDLILANQVWEHLDRPYEATLNVLEMLRTGGHFWLAVPFFVPFHAAPMDNSRWSARGLRNFLIECGFAEEEIRAEQWGNRHAALRNLERPWPPVYDPETDPLDNDPDFPICAWAIARKT</sequence>
<evidence type="ECO:0000259" key="1">
    <source>
        <dbReference type="Pfam" id="PF08241"/>
    </source>
</evidence>
<accession>Q5LRA9</accession>
<protein>
    <recommendedName>
        <fullName evidence="1">Methyltransferase type 11 domain-containing protein</fullName>
    </recommendedName>
</protein>
<reference evidence="2 3" key="2">
    <citation type="journal article" date="2014" name="Stand. Genomic Sci.">
        <title>An updated genome annotation for the model marine bacterium Ruegeria pomeroyi DSS-3.</title>
        <authorList>
            <person name="Rivers A.R."/>
            <person name="Smith C.B."/>
            <person name="Moran M.A."/>
        </authorList>
    </citation>
    <scope>GENOME REANNOTATION</scope>
    <source>
        <strain evidence="3">ATCC 700808 / DSM 15171 / DSS-3</strain>
    </source>
</reference>
<keyword evidence="3" id="KW-1185">Reference proteome</keyword>
<evidence type="ECO:0000313" key="2">
    <source>
        <dbReference type="EMBL" id="AAV95486.1"/>
    </source>
</evidence>
<dbReference type="STRING" id="246200.SPO2220"/>
<dbReference type="Pfam" id="PF08241">
    <property type="entry name" value="Methyltransf_11"/>
    <property type="match status" value="1"/>
</dbReference>
<name>Q5LRA9_RUEPO</name>
<reference evidence="2 3" key="1">
    <citation type="journal article" date="2004" name="Nature">
        <title>Genome sequence of Silicibacter pomeroyi reveals adaptations to the marine environment.</title>
        <authorList>
            <person name="Moran M.A."/>
            <person name="Buchan A."/>
            <person name="Gonzalez J.M."/>
            <person name="Heidelberg J.F."/>
            <person name="Whitman W.B."/>
            <person name="Kiene R.P."/>
            <person name="Henriksen J.R."/>
            <person name="King G.M."/>
            <person name="Belas R."/>
            <person name="Fuqua C."/>
            <person name="Brinkac L."/>
            <person name="Lewis M."/>
            <person name="Johri S."/>
            <person name="Weaver B."/>
            <person name="Pai G."/>
            <person name="Eisen J.A."/>
            <person name="Rahe E."/>
            <person name="Sheldon W.M."/>
            <person name="Ye W."/>
            <person name="Miller T.R."/>
            <person name="Carlton J."/>
            <person name="Rasko D.A."/>
            <person name="Paulsen I.T."/>
            <person name="Ren Q."/>
            <person name="Daugherty S.C."/>
            <person name="Deboy R.T."/>
            <person name="Dodson R.J."/>
            <person name="Durkin A.S."/>
            <person name="Madupu R."/>
            <person name="Nelson W.C."/>
            <person name="Sullivan S.A."/>
            <person name="Rosovitz M.J."/>
            <person name="Haft D.H."/>
            <person name="Selengut J."/>
            <person name="Ward N."/>
        </authorList>
    </citation>
    <scope>NUCLEOTIDE SEQUENCE [LARGE SCALE GENOMIC DNA]</scope>
    <source>
        <strain evidence="3">ATCC 700808 / DSM 15171 / DSS-3</strain>
    </source>
</reference>
<dbReference type="KEGG" id="sil:SPO2220"/>
<dbReference type="PaxDb" id="246200-SPO2220"/>
<dbReference type="AlphaFoldDB" id="Q5LRA9"/>
<dbReference type="GO" id="GO:0008757">
    <property type="term" value="F:S-adenosylmethionine-dependent methyltransferase activity"/>
    <property type="evidence" value="ECO:0007669"/>
    <property type="project" value="InterPro"/>
</dbReference>
<organism evidence="2 3">
    <name type="scientific">Ruegeria pomeroyi (strain ATCC 700808 / DSM 15171 / DSS-3)</name>
    <name type="common">Silicibacter pomeroyi</name>
    <dbReference type="NCBI Taxonomy" id="246200"/>
    <lineage>
        <taxon>Bacteria</taxon>
        <taxon>Pseudomonadati</taxon>
        <taxon>Pseudomonadota</taxon>
        <taxon>Alphaproteobacteria</taxon>
        <taxon>Rhodobacterales</taxon>
        <taxon>Roseobacteraceae</taxon>
        <taxon>Ruegeria</taxon>
    </lineage>
</organism>
<dbReference type="SUPFAM" id="SSF53335">
    <property type="entry name" value="S-adenosyl-L-methionine-dependent methyltransferases"/>
    <property type="match status" value="1"/>
</dbReference>
<gene>
    <name evidence="2" type="ordered locus">SPO2220</name>
</gene>
<proteinExistence type="predicted"/>
<dbReference type="Gene3D" id="3.40.50.150">
    <property type="entry name" value="Vaccinia Virus protein VP39"/>
    <property type="match status" value="1"/>
</dbReference>